<evidence type="ECO:0000256" key="4">
    <source>
        <dbReference type="ARBA" id="ARBA00022723"/>
    </source>
</evidence>
<evidence type="ECO:0000313" key="12">
    <source>
        <dbReference type="Proteomes" id="UP000499080"/>
    </source>
</evidence>
<dbReference type="GO" id="GO:0008270">
    <property type="term" value="F:zinc ion binding"/>
    <property type="evidence" value="ECO:0007669"/>
    <property type="project" value="UniProtKB-KW"/>
</dbReference>
<keyword evidence="2" id="KW-0343">GTPase activation</keyword>
<keyword evidence="5" id="KW-0677">Repeat</keyword>
<comment type="caution">
    <text evidence="11">The sequence shown here is derived from an EMBL/GenBank/DDBJ whole genome shotgun (WGS) entry which is preliminary data.</text>
</comment>
<dbReference type="CDD" id="cd01251">
    <property type="entry name" value="PH2_ADAP"/>
    <property type="match status" value="1"/>
</dbReference>
<dbReference type="InterPro" id="IPR037851">
    <property type="entry name" value="PH2_ADAP"/>
</dbReference>
<evidence type="ECO:0000256" key="2">
    <source>
        <dbReference type="ARBA" id="ARBA00022468"/>
    </source>
</evidence>
<dbReference type="InterPro" id="IPR001849">
    <property type="entry name" value="PH_domain"/>
</dbReference>
<dbReference type="SUPFAM" id="SSF50729">
    <property type="entry name" value="PH domain-like"/>
    <property type="match status" value="2"/>
</dbReference>
<dbReference type="PRINTS" id="PR00405">
    <property type="entry name" value="REVINTRACTNG"/>
</dbReference>
<dbReference type="GO" id="GO:0005547">
    <property type="term" value="F:phosphatidylinositol-3,4,5-trisphosphate binding"/>
    <property type="evidence" value="ECO:0007669"/>
    <property type="project" value="TreeGrafter"/>
</dbReference>
<dbReference type="InterPro" id="IPR037849">
    <property type="entry name" value="PH1_ADAP"/>
</dbReference>
<dbReference type="Proteomes" id="UP000499080">
    <property type="component" value="Unassembled WGS sequence"/>
</dbReference>
<dbReference type="GO" id="GO:0005737">
    <property type="term" value="C:cytoplasm"/>
    <property type="evidence" value="ECO:0007669"/>
    <property type="project" value="UniProtKB-SubCell"/>
</dbReference>
<dbReference type="SMART" id="SM00105">
    <property type="entry name" value="ArfGap"/>
    <property type="match status" value="1"/>
</dbReference>
<dbReference type="CDD" id="cd08832">
    <property type="entry name" value="ArfGap_ADAP"/>
    <property type="match status" value="1"/>
</dbReference>
<keyword evidence="7" id="KW-0862">Zinc</keyword>
<feature type="domain" description="PH" evidence="9">
    <location>
        <begin position="336"/>
        <end position="438"/>
    </location>
</feature>
<evidence type="ECO:0000256" key="3">
    <source>
        <dbReference type="ARBA" id="ARBA00022490"/>
    </source>
</evidence>
<dbReference type="OrthoDB" id="10266696at2759"/>
<dbReference type="AlphaFoldDB" id="A0A4Y2MJW6"/>
<evidence type="ECO:0000256" key="8">
    <source>
        <dbReference type="PROSITE-ProRule" id="PRU00288"/>
    </source>
</evidence>
<dbReference type="SUPFAM" id="SSF57863">
    <property type="entry name" value="ArfGap/RecO-like zinc finger"/>
    <property type="match status" value="1"/>
</dbReference>
<feature type="domain" description="Arf-GAP" evidence="10">
    <location>
        <begin position="90"/>
        <end position="211"/>
    </location>
</feature>
<accession>A0A4Y2MJW6</accession>
<dbReference type="PROSITE" id="PS50003">
    <property type="entry name" value="PH_DOMAIN"/>
    <property type="match status" value="2"/>
</dbReference>
<evidence type="ECO:0000256" key="7">
    <source>
        <dbReference type="ARBA" id="ARBA00022833"/>
    </source>
</evidence>
<keyword evidence="4" id="KW-0479">Metal-binding</keyword>
<keyword evidence="6 8" id="KW-0863">Zinc-finger</keyword>
<dbReference type="FunFam" id="1.10.220.150:FF:000011">
    <property type="entry name" value="Arf-GAP with dual PH domain-containing protein 1"/>
    <property type="match status" value="1"/>
</dbReference>
<dbReference type="PROSITE" id="PS50115">
    <property type="entry name" value="ARFGAP"/>
    <property type="match status" value="1"/>
</dbReference>
<dbReference type="Pfam" id="PF00169">
    <property type="entry name" value="PH"/>
    <property type="match status" value="2"/>
</dbReference>
<name>A0A4Y2MJW6_ARAVE</name>
<dbReference type="Gene3D" id="2.30.29.30">
    <property type="entry name" value="Pleckstrin-homology domain (PH domain)/Phosphotyrosine-binding domain (PTB)"/>
    <property type="match status" value="2"/>
</dbReference>
<comment type="subcellular location">
    <subcellularLocation>
        <location evidence="1">Cytoplasm</location>
    </subcellularLocation>
</comment>
<protein>
    <submittedName>
        <fullName evidence="11">Arf-GAP with dual PH domain-containing protein 1</fullName>
    </submittedName>
</protein>
<evidence type="ECO:0000259" key="10">
    <source>
        <dbReference type="PROSITE" id="PS50115"/>
    </source>
</evidence>
<keyword evidence="12" id="KW-1185">Reference proteome</keyword>
<dbReference type="InterPro" id="IPR001164">
    <property type="entry name" value="ArfGAP_dom"/>
</dbReference>
<evidence type="ECO:0000256" key="6">
    <source>
        <dbReference type="ARBA" id="ARBA00022771"/>
    </source>
</evidence>
<dbReference type="PANTHER" id="PTHR46021">
    <property type="entry name" value="ARF-GAP WITH DUAL PH DOMAIN-CONTAINING PROTEIN 1-LIKE PROTEIN"/>
    <property type="match status" value="1"/>
</dbReference>
<dbReference type="GO" id="GO:1902936">
    <property type="term" value="F:phosphatidylinositol bisphosphate binding"/>
    <property type="evidence" value="ECO:0007669"/>
    <property type="project" value="InterPro"/>
</dbReference>
<dbReference type="GO" id="GO:0005886">
    <property type="term" value="C:plasma membrane"/>
    <property type="evidence" value="ECO:0007669"/>
    <property type="project" value="TreeGrafter"/>
</dbReference>
<evidence type="ECO:0000313" key="11">
    <source>
        <dbReference type="EMBL" id="GBN26660.1"/>
    </source>
</evidence>
<dbReference type="Gene3D" id="1.10.220.150">
    <property type="entry name" value="Arf GTPase activating protein"/>
    <property type="match status" value="1"/>
</dbReference>
<evidence type="ECO:0000256" key="1">
    <source>
        <dbReference type="ARBA" id="ARBA00004496"/>
    </source>
</evidence>
<proteinExistence type="predicted"/>
<feature type="domain" description="PH" evidence="9">
    <location>
        <begin position="213"/>
        <end position="314"/>
    </location>
</feature>
<dbReference type="CDD" id="cd13252">
    <property type="entry name" value="PH1_ADAP"/>
    <property type="match status" value="1"/>
</dbReference>
<reference evidence="11 12" key="1">
    <citation type="journal article" date="2019" name="Sci. Rep.">
        <title>Orb-weaving spider Araneus ventricosus genome elucidates the spidroin gene catalogue.</title>
        <authorList>
            <person name="Kono N."/>
            <person name="Nakamura H."/>
            <person name="Ohtoshi R."/>
            <person name="Moran D.A.P."/>
            <person name="Shinohara A."/>
            <person name="Yoshida Y."/>
            <person name="Fujiwara M."/>
            <person name="Mori M."/>
            <person name="Tomita M."/>
            <person name="Arakawa K."/>
        </authorList>
    </citation>
    <scope>NUCLEOTIDE SEQUENCE [LARGE SCALE GENOMIC DNA]</scope>
</reference>
<dbReference type="FunFam" id="2.30.29.30:FF:000099">
    <property type="entry name" value="Arf-GAP with dual PH domain-containing protein 1"/>
    <property type="match status" value="1"/>
</dbReference>
<dbReference type="InterPro" id="IPR011993">
    <property type="entry name" value="PH-like_dom_sf"/>
</dbReference>
<organism evidence="11 12">
    <name type="scientific">Araneus ventricosus</name>
    <name type="common">Orbweaver spider</name>
    <name type="synonym">Epeira ventricosa</name>
    <dbReference type="NCBI Taxonomy" id="182803"/>
    <lineage>
        <taxon>Eukaryota</taxon>
        <taxon>Metazoa</taxon>
        <taxon>Ecdysozoa</taxon>
        <taxon>Arthropoda</taxon>
        <taxon>Chelicerata</taxon>
        <taxon>Arachnida</taxon>
        <taxon>Araneae</taxon>
        <taxon>Araneomorphae</taxon>
        <taxon>Entelegynae</taxon>
        <taxon>Araneoidea</taxon>
        <taxon>Araneidae</taxon>
        <taxon>Araneus</taxon>
    </lineage>
</organism>
<sequence>MLFLNTSSCILNCLRKRTDSEDADELAGLSEAKAKSVPPSTGQKVRKFKHGFRPFGRNKHGKPHMTHKIIKEGNNSKTPFISVEMAEARRKKLQELVKRNGNSTCAECCKKNPEWGSYNIGVFICTSCAGFHRNLGSHISKVKSIILDNWDADQVNMMEEVGNLKAKAKYEVHMPACYRSPSPTDPDVLKEQFVRAKYEREEFIHVDRQVYTTGFMEGYLWKRGKEDGRFQQRKFILSESDGTLKYYVKESHKEPKAKIEISKLNMTFCPKKVGNPNGAQLTYVRDGSTRNIFVYSSSGSAIVDWYMAIRSVKLNKLRIAYPGTSELELSQFLTRDFLKEGWMFKTGPRSSDAYKWRWFTLDDRKLMYLEDPLDPYPKGEIFLGYHADGFAVKKGVPPGMKEQGFGFTLRTRDRIFLFGVQKDDDRIEWMKVLQSVIERPLTPQDNSMAANLVRKRSTIRHFIY</sequence>
<dbReference type="SMART" id="SM00233">
    <property type="entry name" value="PH"/>
    <property type="match status" value="2"/>
</dbReference>
<dbReference type="InterPro" id="IPR052589">
    <property type="entry name" value="Arf-GAP_dual-PH_domain"/>
</dbReference>
<dbReference type="InterPro" id="IPR037278">
    <property type="entry name" value="ARFGAP/RecO"/>
</dbReference>
<evidence type="ECO:0000259" key="9">
    <source>
        <dbReference type="PROSITE" id="PS50003"/>
    </source>
</evidence>
<keyword evidence="3" id="KW-0963">Cytoplasm</keyword>
<dbReference type="InterPro" id="IPR038508">
    <property type="entry name" value="ArfGAP_dom_sf"/>
</dbReference>
<dbReference type="GO" id="GO:0005096">
    <property type="term" value="F:GTPase activator activity"/>
    <property type="evidence" value="ECO:0007669"/>
    <property type="project" value="UniProtKB-KW"/>
</dbReference>
<dbReference type="PANTHER" id="PTHR46021:SF2">
    <property type="entry name" value="ARF-GAP WITH DUAL PH DOMAIN-CONTAINING PROTEIN 1"/>
    <property type="match status" value="1"/>
</dbReference>
<dbReference type="Pfam" id="PF01412">
    <property type="entry name" value="ArfGap"/>
    <property type="match status" value="1"/>
</dbReference>
<dbReference type="FunFam" id="2.30.29.30:FF:000080">
    <property type="entry name" value="Arf-GAP with dual PH domain-containing protein 1"/>
    <property type="match status" value="1"/>
</dbReference>
<gene>
    <name evidence="11" type="primary">ADAP1</name>
    <name evidence="11" type="ORF">AVEN_21180_1</name>
</gene>
<evidence type="ECO:0000256" key="5">
    <source>
        <dbReference type="ARBA" id="ARBA00022737"/>
    </source>
</evidence>
<dbReference type="EMBL" id="BGPR01007414">
    <property type="protein sequence ID" value="GBN26660.1"/>
    <property type="molecule type" value="Genomic_DNA"/>
</dbReference>